<dbReference type="AlphaFoldDB" id="A0A1C7P2Y3"/>
<dbReference type="Gene3D" id="3.40.190.10">
    <property type="entry name" value="Periplasmic binding protein-like II"/>
    <property type="match status" value="2"/>
</dbReference>
<dbReference type="InterPro" id="IPR006059">
    <property type="entry name" value="SBP"/>
</dbReference>
<keyword evidence="3" id="KW-0813">Transport</keyword>
<evidence type="ECO:0000256" key="6">
    <source>
        <dbReference type="SAM" id="SignalP"/>
    </source>
</evidence>
<keyword evidence="4 6" id="KW-0732">Signal</keyword>
<dbReference type="GO" id="GO:0042597">
    <property type="term" value="C:periplasmic space"/>
    <property type="evidence" value="ECO:0007669"/>
    <property type="project" value="UniProtKB-SubCell"/>
</dbReference>
<comment type="caution">
    <text evidence="7">The sequence shown here is derived from an EMBL/GenBank/DDBJ whole genome shotgun (WGS) entry which is preliminary data.</text>
</comment>
<evidence type="ECO:0000256" key="2">
    <source>
        <dbReference type="ARBA" id="ARBA00008520"/>
    </source>
</evidence>
<organism evidence="7 8">
    <name type="scientific">Pararhizobium polonicum</name>
    <dbReference type="NCBI Taxonomy" id="1612624"/>
    <lineage>
        <taxon>Bacteria</taxon>
        <taxon>Pseudomonadati</taxon>
        <taxon>Pseudomonadota</taxon>
        <taxon>Alphaproteobacteria</taxon>
        <taxon>Hyphomicrobiales</taxon>
        <taxon>Rhizobiaceae</taxon>
        <taxon>Rhizobium/Agrobacterium group</taxon>
        <taxon>Pararhizobium</taxon>
    </lineage>
</organism>
<dbReference type="OrthoDB" id="9803049at2"/>
<dbReference type="Proteomes" id="UP000093111">
    <property type="component" value="Unassembled WGS sequence"/>
</dbReference>
<proteinExistence type="inferred from homology"/>
<reference evidence="7 8" key="1">
    <citation type="journal article" date="2016" name="Syst. Appl. Microbiol.">
        <title>Pararhizobium polonicum sp. nov. isolated from tumors on stone fruit rootstocks.</title>
        <authorList>
            <person name="Pulawska J."/>
            <person name="Kuzmanovic N."/>
            <person name="Willems A."/>
            <person name="Pothier J.F."/>
        </authorList>
    </citation>
    <scope>NUCLEOTIDE SEQUENCE [LARGE SCALE GENOMIC DNA]</scope>
    <source>
        <strain evidence="7 8">F5.1</strain>
    </source>
</reference>
<comment type="similarity">
    <text evidence="2">Belongs to the bacterial solute-binding protein 1 family.</text>
</comment>
<dbReference type="PATRIC" id="fig|1612624.7.peg.3485"/>
<dbReference type="InterPro" id="IPR050490">
    <property type="entry name" value="Bact_solute-bd_prot1"/>
</dbReference>
<dbReference type="PROSITE" id="PS51257">
    <property type="entry name" value="PROKAR_LIPOPROTEIN"/>
    <property type="match status" value="1"/>
</dbReference>
<dbReference type="SUPFAM" id="SSF53850">
    <property type="entry name" value="Periplasmic binding protein-like II"/>
    <property type="match status" value="1"/>
</dbReference>
<comment type="subcellular location">
    <subcellularLocation>
        <location evidence="1">Periplasm</location>
    </subcellularLocation>
</comment>
<dbReference type="RefSeq" id="WP_068953891.1">
    <property type="nucleotide sequence ID" value="NZ_LGLV01000006.1"/>
</dbReference>
<dbReference type="PANTHER" id="PTHR43649:SF34">
    <property type="entry name" value="ABC TRANSPORTER PERIPLASMIC-BINDING PROTEIN YCJN-RELATED"/>
    <property type="match status" value="1"/>
</dbReference>
<evidence type="ECO:0000313" key="7">
    <source>
        <dbReference type="EMBL" id="OBZ95643.1"/>
    </source>
</evidence>
<keyword evidence="5" id="KW-0574">Periplasm</keyword>
<dbReference type="Pfam" id="PF01547">
    <property type="entry name" value="SBP_bac_1"/>
    <property type="match status" value="1"/>
</dbReference>
<evidence type="ECO:0000256" key="3">
    <source>
        <dbReference type="ARBA" id="ARBA00022448"/>
    </source>
</evidence>
<dbReference type="STRING" id="1612624.ADU59_09710"/>
<keyword evidence="8" id="KW-1185">Reference proteome</keyword>
<gene>
    <name evidence="7" type="ORF">ADU59_09710</name>
</gene>
<dbReference type="EMBL" id="LGLV01000006">
    <property type="protein sequence ID" value="OBZ95643.1"/>
    <property type="molecule type" value="Genomic_DNA"/>
</dbReference>
<protein>
    <submittedName>
        <fullName evidence="7">ABC transporter substrate-binding protein</fullName>
    </submittedName>
</protein>
<evidence type="ECO:0000256" key="1">
    <source>
        <dbReference type="ARBA" id="ARBA00004418"/>
    </source>
</evidence>
<dbReference type="PANTHER" id="PTHR43649">
    <property type="entry name" value="ARABINOSE-BINDING PROTEIN-RELATED"/>
    <property type="match status" value="1"/>
</dbReference>
<evidence type="ECO:0000313" key="8">
    <source>
        <dbReference type="Proteomes" id="UP000093111"/>
    </source>
</evidence>
<evidence type="ECO:0000256" key="4">
    <source>
        <dbReference type="ARBA" id="ARBA00022729"/>
    </source>
</evidence>
<accession>A0A1C7P2Y3</accession>
<name>A0A1C7P2Y3_9HYPH</name>
<sequence length="485" mass="53159">MKRFLLTSTAATLLALAGATSALAACEPDYTGVTITATTQTGPYIASALQLAAKGWEEKTCGKVNVVEFPWSELYPKIVTSLTSGEDTFDVIAFAPAWAPDFTDYLSEMPAAMQKGADWEDIAPVYREQLMVWNGKVLSQTMDGDAHTYSYRIDLFENPDNQKAFKAKYGHDLAPPKTWKEYLDIAEFFQQPDKKLWGTAEAFRRGGQQFWFLFSHVAGYVSHPDNPGGMFFDPDTMDAQVNNPGWVRGLEEYIRASKLAPPNALNFSFGEVNAAFAGGQVAESIGWGDTGVIGADPKQSKVAGNVGSASLPGSDEIWNYKTKTWDKFDHIVQTSFMAFGGWQAAVPSSSKNQEAAWDYIKYVTSPAVSGQAAITGGTGVNPYRISHTTNTELWSKIFSPREAKEYLGAQKDAVTAKNTALDMRLPGYFSYTEILEIELSKALDGEVTPQQALDTVAEGWNKLTDEFGRDKQLAAYRASMGLPAK</sequence>
<feature type="chain" id="PRO_5008890190" evidence="6">
    <location>
        <begin position="25"/>
        <end position="485"/>
    </location>
</feature>
<evidence type="ECO:0000256" key="5">
    <source>
        <dbReference type="ARBA" id="ARBA00022764"/>
    </source>
</evidence>
<feature type="signal peptide" evidence="6">
    <location>
        <begin position="1"/>
        <end position="24"/>
    </location>
</feature>